<protein>
    <submittedName>
        <fullName evidence="1">Antitoxin VbhA family protein</fullName>
    </submittedName>
</protein>
<proteinExistence type="predicted"/>
<evidence type="ECO:0000313" key="2">
    <source>
        <dbReference type="Proteomes" id="UP001558534"/>
    </source>
</evidence>
<dbReference type="EMBL" id="JBFRHK010000006">
    <property type="protein sequence ID" value="MEX3745926.1"/>
    <property type="molecule type" value="Genomic_DNA"/>
</dbReference>
<name>A0ABV3VYK9_9BACI</name>
<dbReference type="CDD" id="cd11586">
    <property type="entry name" value="VbhA_like"/>
    <property type="match status" value="1"/>
</dbReference>
<evidence type="ECO:0000313" key="1">
    <source>
        <dbReference type="EMBL" id="MEX3745926.1"/>
    </source>
</evidence>
<dbReference type="RefSeq" id="WP_368636770.1">
    <property type="nucleotide sequence ID" value="NZ_JBFRHK010000006.1"/>
</dbReference>
<dbReference type="Proteomes" id="UP001558534">
    <property type="component" value="Unassembled WGS sequence"/>
</dbReference>
<organism evidence="1 2">
    <name type="scientific">Lysinibacillus xylanilyticus</name>
    <dbReference type="NCBI Taxonomy" id="582475"/>
    <lineage>
        <taxon>Bacteria</taxon>
        <taxon>Bacillati</taxon>
        <taxon>Bacillota</taxon>
        <taxon>Bacilli</taxon>
        <taxon>Bacillales</taxon>
        <taxon>Bacillaceae</taxon>
        <taxon>Lysinibacillus</taxon>
    </lineage>
</organism>
<gene>
    <name evidence="1" type="ORF">AB1300_12350</name>
</gene>
<keyword evidence="2" id="KW-1185">Reference proteome</keyword>
<dbReference type="InterPro" id="IPR033788">
    <property type="entry name" value="VbhA-like"/>
</dbReference>
<sequence length="70" mass="7983">MRKYSIANTTREERAKRLAQAEAINSLGAKPVAPEDQELFQRHIDGELEIEEVGQMLINKYQKSPKALND</sequence>
<accession>A0ABV3VYK9</accession>
<reference evidence="1 2" key="1">
    <citation type="submission" date="2024-07" db="EMBL/GenBank/DDBJ databases">
        <title>Characterization of a bacterium isolated from hydrolysated instant sea cucumber by whole-genome sequencing and metabolomics.</title>
        <authorList>
            <person name="Luo X."/>
            <person name="Zhang Z."/>
            <person name="Zheng Z."/>
            <person name="Zhang W."/>
            <person name="Ming T."/>
            <person name="Jiao L."/>
            <person name="Su X."/>
            <person name="Kong F."/>
            <person name="Xu J."/>
        </authorList>
    </citation>
    <scope>NUCLEOTIDE SEQUENCE [LARGE SCALE GENOMIC DNA]</scope>
    <source>
        <strain evidence="1 2">XL-2024</strain>
    </source>
</reference>
<comment type="caution">
    <text evidence="1">The sequence shown here is derived from an EMBL/GenBank/DDBJ whole genome shotgun (WGS) entry which is preliminary data.</text>
</comment>